<dbReference type="GeneID" id="28495557"/>
<dbReference type="AlphaFoldDB" id="A0A172WGN6"/>
<evidence type="ECO:0000313" key="2">
    <source>
        <dbReference type="Proteomes" id="UP000076969"/>
    </source>
</evidence>
<dbReference type="Gene3D" id="3.10.450.620">
    <property type="entry name" value="JHP933, nucleotidyltransferase-like core domain"/>
    <property type="match status" value="1"/>
</dbReference>
<dbReference type="EMBL" id="CP015520">
    <property type="protein sequence ID" value="ANF22622.1"/>
    <property type="molecule type" value="Genomic_DNA"/>
</dbReference>
<accession>A0A172WGN6</accession>
<keyword evidence="2" id="KW-1185">Reference proteome</keyword>
<dbReference type="STRING" id="1712654.A7C91_05145"/>
<evidence type="ECO:0000313" key="1">
    <source>
        <dbReference type="EMBL" id="ANF22622.1"/>
    </source>
</evidence>
<dbReference type="RefSeq" id="WP_068665503.1">
    <property type="nucleotide sequence ID" value="NZ_CP015520.1"/>
</dbReference>
<dbReference type="Proteomes" id="UP000076969">
    <property type="component" value="Chromosome"/>
</dbReference>
<name>A0A172WGN6_9EURY</name>
<reference evidence="2" key="1">
    <citation type="journal article" date="2016" name="Syst. Appl. Microbiol.">
        <title>Thermococcus piezophilus sp. nov., a novel hyperthermophilic and piezophilic archaeon with a broad pressure range for growth, isolated from a deepest hydrothermal vent at the Mid-Cayman Rise.</title>
        <authorList>
            <person name="Dalmasso C."/>
            <person name="Oger P."/>
            <person name="Selva G."/>
            <person name="Courtine D."/>
            <person name="L'Haridon S."/>
            <person name="Garlaschelli A."/>
            <person name="Roussel E."/>
            <person name="Miyazaki J."/>
            <person name="Reveillaud J."/>
            <person name="Jebbar M."/>
            <person name="Takai K."/>
            <person name="Maignien L."/>
            <person name="Alain K."/>
        </authorList>
    </citation>
    <scope>NUCLEOTIDE SEQUENCE [LARGE SCALE GENOMIC DNA]</scope>
    <source>
        <strain evidence="2">CDGS</strain>
    </source>
</reference>
<evidence type="ECO:0008006" key="3">
    <source>
        <dbReference type="Google" id="ProtNLM"/>
    </source>
</evidence>
<organism evidence="1 2">
    <name type="scientific">Thermococcus piezophilus</name>
    <dbReference type="NCBI Taxonomy" id="1712654"/>
    <lineage>
        <taxon>Archaea</taxon>
        <taxon>Methanobacteriati</taxon>
        <taxon>Methanobacteriota</taxon>
        <taxon>Thermococci</taxon>
        <taxon>Thermococcales</taxon>
        <taxon>Thermococcaceae</taxon>
        <taxon>Thermococcus</taxon>
    </lineage>
</organism>
<dbReference type="InterPro" id="IPR014942">
    <property type="entry name" value="AbiEii"/>
</dbReference>
<dbReference type="KEGG" id="tpie:A7C91_05145"/>
<protein>
    <recommendedName>
        <fullName evidence="3">CRISPR-associated protein Csx11</fullName>
    </recommendedName>
</protein>
<dbReference type="Pfam" id="PF08843">
    <property type="entry name" value="AbiEii"/>
    <property type="match status" value="1"/>
</dbReference>
<sequence>MIPILEIKAIARKKGVPESTVERDYAQNWLLFGLSKTSLKMALKGGTGIRKVYIEDYRFSDDLDFTPLEEYDGKTIQGKLVKSVKIARKESGISFEENIAFKETPNGYEATVYFRIIRASGPPLKINPLEKRKIVHPYSDGCSAEVLVYSLEEIFAEKVRSLFQRMRPRDLYNIWRLKDIMEWGEITEIIFGKFKVKDVQLEFEEFERRKLYYERAWERSLAHQINSLPEFEKVWNDVLKFLEELGESVKL</sequence>
<gene>
    <name evidence="1" type="ORF">A7C91_05145</name>
</gene>
<proteinExistence type="predicted"/>